<dbReference type="EMBL" id="NRGP01000023">
    <property type="protein sequence ID" value="PCC45499.1"/>
    <property type="molecule type" value="Genomic_DNA"/>
</dbReference>
<keyword evidence="1" id="KW-1277">Toxin-antitoxin system</keyword>
<proteinExistence type="predicted"/>
<reference evidence="2 3" key="1">
    <citation type="journal article" date="2017" name="Elife">
        <title>Extensive horizontal gene transfer in cheese-associated bacteria.</title>
        <authorList>
            <person name="Bonham K.S."/>
            <person name="Wolfe B.E."/>
            <person name="Dutton R.J."/>
        </authorList>
    </citation>
    <scope>NUCLEOTIDE SEQUENCE [LARGE SCALE GENOMIC DNA]</scope>
    <source>
        <strain evidence="2 3">947_7</strain>
    </source>
</reference>
<dbReference type="Proteomes" id="UP000217564">
    <property type="component" value="Unassembled WGS sequence"/>
</dbReference>
<organism evidence="2 3">
    <name type="scientific">Brevibacterium aurantiacum</name>
    <dbReference type="NCBI Taxonomy" id="273384"/>
    <lineage>
        <taxon>Bacteria</taxon>
        <taxon>Bacillati</taxon>
        <taxon>Actinomycetota</taxon>
        <taxon>Actinomycetes</taxon>
        <taxon>Micrococcales</taxon>
        <taxon>Brevibacteriaceae</taxon>
        <taxon>Brevibacterium</taxon>
    </lineage>
</organism>
<accession>A0A2A3Z1V5</accession>
<sequence>MLVTEQPPARVRLTEDAIADLNRLQKKDPQILRDVFAKMLLLERSPQAGQPLLGELVPFRKLVVGNRHWRIIWRHTQDENHQPVLEIAEVWAIGARSDNEIYSEMTTRVATLKKHDNPATRPLIDVLEDLGDRYSRISAQPEPNHPEQLPAWLAQGLRSELHLSEAEIATLSQEQAHQMMIDHWSRPHD</sequence>
<dbReference type="AlphaFoldDB" id="A0A2A3Z1V5"/>
<gene>
    <name evidence="2" type="ORF">CIK64_15285</name>
</gene>
<evidence type="ECO:0000313" key="3">
    <source>
        <dbReference type="Proteomes" id="UP000217564"/>
    </source>
</evidence>
<dbReference type="Gene3D" id="3.30.2310.20">
    <property type="entry name" value="RelE-like"/>
    <property type="match status" value="1"/>
</dbReference>
<evidence type="ECO:0000256" key="1">
    <source>
        <dbReference type="ARBA" id="ARBA00022649"/>
    </source>
</evidence>
<dbReference type="InterPro" id="IPR007712">
    <property type="entry name" value="RelE/ParE_toxin"/>
</dbReference>
<evidence type="ECO:0000313" key="2">
    <source>
        <dbReference type="EMBL" id="PCC45499.1"/>
    </source>
</evidence>
<dbReference type="InterPro" id="IPR035093">
    <property type="entry name" value="RelE/ParE_toxin_dom_sf"/>
</dbReference>
<dbReference type="Pfam" id="PF05016">
    <property type="entry name" value="ParE_toxin"/>
    <property type="match status" value="1"/>
</dbReference>
<name>A0A2A3Z1V5_BREAU</name>
<protein>
    <submittedName>
        <fullName evidence="2">Uncharacterized protein</fullName>
    </submittedName>
</protein>
<comment type="caution">
    <text evidence="2">The sequence shown here is derived from an EMBL/GenBank/DDBJ whole genome shotgun (WGS) entry which is preliminary data.</text>
</comment>
<dbReference type="SUPFAM" id="SSF143011">
    <property type="entry name" value="RelE-like"/>
    <property type="match status" value="1"/>
</dbReference>